<feature type="region of interest" description="Disordered" evidence="1">
    <location>
        <begin position="1"/>
        <end position="27"/>
    </location>
</feature>
<feature type="compositionally biased region" description="Polar residues" evidence="1">
    <location>
        <begin position="627"/>
        <end position="649"/>
    </location>
</feature>
<comment type="caution">
    <text evidence="2">The sequence shown here is derived from an EMBL/GenBank/DDBJ whole genome shotgun (WGS) entry which is preliminary data.</text>
</comment>
<feature type="region of interest" description="Disordered" evidence="1">
    <location>
        <begin position="273"/>
        <end position="325"/>
    </location>
</feature>
<feature type="compositionally biased region" description="Basic and acidic residues" evidence="1">
    <location>
        <begin position="735"/>
        <end position="749"/>
    </location>
</feature>
<feature type="region of interest" description="Disordered" evidence="1">
    <location>
        <begin position="51"/>
        <end position="146"/>
    </location>
</feature>
<feature type="compositionally biased region" description="Low complexity" evidence="1">
    <location>
        <begin position="69"/>
        <end position="86"/>
    </location>
</feature>
<keyword evidence="3" id="KW-1185">Reference proteome</keyword>
<dbReference type="Proteomes" id="UP000222788">
    <property type="component" value="Unassembled WGS sequence"/>
</dbReference>
<evidence type="ECO:0000313" key="3">
    <source>
        <dbReference type="Proteomes" id="UP000222788"/>
    </source>
</evidence>
<feature type="region of interest" description="Disordered" evidence="1">
    <location>
        <begin position="538"/>
        <end position="649"/>
    </location>
</feature>
<feature type="region of interest" description="Disordered" evidence="1">
    <location>
        <begin position="944"/>
        <end position="1006"/>
    </location>
</feature>
<reference evidence="2 3" key="1">
    <citation type="journal article" date="2013" name="Fungal Biol.">
        <title>Analysis of microsatellite markers in the genome of the plant pathogen Ceratocystis fimbriata.</title>
        <authorList>
            <person name="Simpson M.C."/>
            <person name="Wilken P.M."/>
            <person name="Coetzee M.P."/>
            <person name="Wingfield M.J."/>
            <person name="Wingfield B.D."/>
        </authorList>
    </citation>
    <scope>NUCLEOTIDE SEQUENCE [LARGE SCALE GENOMIC DNA]</scope>
    <source>
        <strain evidence="2 3">CBS 114723</strain>
    </source>
</reference>
<evidence type="ECO:0000313" key="2">
    <source>
        <dbReference type="EMBL" id="PHH51350.1"/>
    </source>
</evidence>
<proteinExistence type="predicted"/>
<evidence type="ECO:0000256" key="1">
    <source>
        <dbReference type="SAM" id="MobiDB-lite"/>
    </source>
</evidence>
<feature type="compositionally biased region" description="Acidic residues" evidence="1">
    <location>
        <begin position="292"/>
        <end position="302"/>
    </location>
</feature>
<name>A0A2C5X064_9PEZI</name>
<feature type="compositionally biased region" description="Polar residues" evidence="1">
    <location>
        <begin position="546"/>
        <end position="562"/>
    </location>
</feature>
<feature type="compositionally biased region" description="Low complexity" evidence="1">
    <location>
        <begin position="958"/>
        <end position="969"/>
    </location>
</feature>
<feature type="region of interest" description="Disordered" evidence="1">
    <location>
        <begin position="885"/>
        <end position="928"/>
    </location>
</feature>
<feature type="region of interest" description="Disordered" evidence="1">
    <location>
        <begin position="722"/>
        <end position="758"/>
    </location>
</feature>
<dbReference type="AlphaFoldDB" id="A0A2C5X064"/>
<feature type="compositionally biased region" description="Polar residues" evidence="1">
    <location>
        <begin position="905"/>
        <end position="916"/>
    </location>
</feature>
<organism evidence="2 3">
    <name type="scientific">Ceratocystis fimbriata CBS 114723</name>
    <dbReference type="NCBI Taxonomy" id="1035309"/>
    <lineage>
        <taxon>Eukaryota</taxon>
        <taxon>Fungi</taxon>
        <taxon>Dikarya</taxon>
        <taxon>Ascomycota</taxon>
        <taxon>Pezizomycotina</taxon>
        <taxon>Sordariomycetes</taxon>
        <taxon>Hypocreomycetidae</taxon>
        <taxon>Microascales</taxon>
        <taxon>Ceratocystidaceae</taxon>
        <taxon>Ceratocystis</taxon>
    </lineage>
</organism>
<sequence>MAESSSEKPLPLPISKPEKKPPVGNVEEVANGSMRKLLLSNFTLKSLFSLASYPNPNQNEAREVIMEVSGSSSQQSSSQHSSSQHSGTGGHSATCSSVDSNSHSEEIDSGGVRLGFREFSMSSEPDAEGDAGAEGDRAKTPLKDGNLLPTERFKALLLTKADSEIEIEADTLRNFSPSRTPDRALARSCPGLRSLSALDIHDGKSYGPNYDGGNDKGELVAFLPHLDPGGSAKKASPASVSSLRPTAEEFTTKCGGGLGGNNRKSALKGIFRGTSTSTSAGTGTGTGTGADTDTDADLEDATEQPNFPPSHRSASASASSSTLESLGKMLASMPPAGERTWSQHTEACHIEKQMEDLRESIKMPRQPRVASKQTMASTALDTLSISGGSTNKPRFRHVSDMGQPLTATRVPSSEAQPRHSLPTQSASDVGSFYYNGRSNMAISAPTRSQGIPSLLSATTHNLGIENATCTPLSPAAVADGSGPVAPTPMAAQTAKFLADPSGGSALQALPPFMGQLPLSGISSTPSIATVGTAISSRSYPGVHPTGTHTAPPTITRPQQLQPSGYIHPYRGEQLAQAHQRPRYPHSHSENRSQLLGGVGSIVGGGTSGNGYFGIPPGFQPHHPMGNPNAQTAQAKPHQLSPQHGDSQLPVTGYQSLVSAQSQTVQQQLSSYAQPRPQIRHYYPHATPESQDDYCIYCSFEEYSPKFQQLPVAMNYDCKFGGQGQGQGQDPGQNQKLDRQDNSETRRYSPENKGCSQLNATYRPPQELIGRIHAQVPKPSWAFGAAAGRTEALVSFSAKFLVPIPDAPWPYGIGVNASQKMKDNLRAQAYPLYMNAAEIQVLERRKQAESETRAITVPSMAKYPAPMRPVDLDMLIPSGLWKVDDGSWETHQGRPHAQRDYVGKQQPASASYLNPDQSHGHSHALAGQFPDPVSVLSTARMSSTMQINTSRVRDKAHDQQQSQLQSQPPLAHFDGETGGLPRKSPHGVIGQHLDDLHDGYRYPNEPAASPAQLNLEAVLDMIQVPGGVEVEVGAGAGAVYNMSNSNAPVRICGGQGIKELLVGSTRDGD</sequence>
<reference evidence="2 3" key="2">
    <citation type="journal article" date="2013" name="IMA Fungus">
        <title>IMA Genome-F 1: Ceratocystis fimbriata: Draft nuclear genome sequence for the plant pathogen, Ceratocystis fimbriata.</title>
        <authorList>
            <person name="Wilken P.M."/>
            <person name="Steenkamp E.T."/>
            <person name="Wingfield M.J."/>
            <person name="de Beer Z.W."/>
            <person name="Wingfield B.D."/>
        </authorList>
    </citation>
    <scope>NUCLEOTIDE SEQUENCE [LARGE SCALE GENOMIC DNA]</scope>
    <source>
        <strain evidence="2 3">CBS 114723</strain>
    </source>
</reference>
<gene>
    <name evidence="2" type="ORF">CFIMG_008707RA00001</name>
</gene>
<accession>A0A2C5X064</accession>
<dbReference type="EMBL" id="APWK03000096">
    <property type="protein sequence ID" value="PHH51350.1"/>
    <property type="molecule type" value="Genomic_DNA"/>
</dbReference>
<protein>
    <submittedName>
        <fullName evidence="2">Uncharacterized protein</fullName>
    </submittedName>
</protein>
<feature type="compositionally biased region" description="Gly residues" evidence="1">
    <location>
        <begin position="596"/>
        <end position="611"/>
    </location>
</feature>